<name>A0A6M3KW04_9ZZZZ</name>
<reference evidence="2" key="1">
    <citation type="submission" date="2020-03" db="EMBL/GenBank/DDBJ databases">
        <title>The deep terrestrial virosphere.</title>
        <authorList>
            <person name="Holmfeldt K."/>
            <person name="Nilsson E."/>
            <person name="Simone D."/>
            <person name="Lopez-Fernandez M."/>
            <person name="Wu X."/>
            <person name="de Brujin I."/>
            <person name="Lundin D."/>
            <person name="Andersson A."/>
            <person name="Bertilsson S."/>
            <person name="Dopson M."/>
        </authorList>
    </citation>
    <scope>NUCLEOTIDE SEQUENCE</scope>
    <source>
        <strain evidence="2">MM415B02177</strain>
    </source>
</reference>
<dbReference type="EMBL" id="MT142594">
    <property type="protein sequence ID" value="QJA85761.1"/>
    <property type="molecule type" value="Genomic_DNA"/>
</dbReference>
<evidence type="ECO:0000256" key="1">
    <source>
        <dbReference type="SAM" id="Phobius"/>
    </source>
</evidence>
<dbReference type="AlphaFoldDB" id="A0A6M3KW04"/>
<protein>
    <submittedName>
        <fullName evidence="2">Uncharacterized protein</fullName>
    </submittedName>
</protein>
<keyword evidence="1" id="KW-1133">Transmembrane helix</keyword>
<gene>
    <name evidence="2" type="ORF">MM415B02177_0002</name>
</gene>
<feature type="transmembrane region" description="Helical" evidence="1">
    <location>
        <begin position="63"/>
        <end position="81"/>
    </location>
</feature>
<accession>A0A6M3KW04</accession>
<evidence type="ECO:0000313" key="2">
    <source>
        <dbReference type="EMBL" id="QJA85761.1"/>
    </source>
</evidence>
<proteinExistence type="predicted"/>
<keyword evidence="1" id="KW-0472">Membrane</keyword>
<keyword evidence="1" id="KW-0812">Transmembrane</keyword>
<organism evidence="2">
    <name type="scientific">viral metagenome</name>
    <dbReference type="NCBI Taxonomy" id="1070528"/>
    <lineage>
        <taxon>unclassified sequences</taxon>
        <taxon>metagenomes</taxon>
        <taxon>organismal metagenomes</taxon>
    </lineage>
</organism>
<sequence length="118" mass="13161">MLGTRKNTANGLPDKDHLYGNYERSLKWQDDLHRRATHKALDMADDMAFEQHVTRTGMGWKELAVIAAALLGGGGLAAYALRDPPLVQQQAPLDSEYEVRFFDADGNPISVPHISERE</sequence>